<evidence type="ECO:0000256" key="7">
    <source>
        <dbReference type="ARBA" id="ARBA00032162"/>
    </source>
</evidence>
<dbReference type="SUPFAM" id="SSF55811">
    <property type="entry name" value="Nudix"/>
    <property type="match status" value="1"/>
</dbReference>
<sequence length="188" mass="20840">MSFEVVETRIVHEGWGRFLIASIRLPDGQIIRREIEDHGSAVAVLPYDEERRVALFVSQFRPAAYLTSGDEAVLEIIAGCLEDESQEECARREAMEEGGLRLGTLEKLVEALPIPGISTERITLYLAPYTIRDHVGDGGGLASEHEAITIIELPLAELAAMADSGKLMDMKSFACIQTLRIRRPELFT</sequence>
<dbReference type="GO" id="GO:0006753">
    <property type="term" value="P:nucleoside phosphate metabolic process"/>
    <property type="evidence" value="ECO:0007669"/>
    <property type="project" value="TreeGrafter"/>
</dbReference>
<evidence type="ECO:0000256" key="4">
    <source>
        <dbReference type="ARBA" id="ARBA00011738"/>
    </source>
</evidence>
<organism evidence="12 13">
    <name type="scientific">Pseudochelatococcus contaminans</name>
    <dbReference type="NCBI Taxonomy" id="1538103"/>
    <lineage>
        <taxon>Bacteria</taxon>
        <taxon>Pseudomonadati</taxon>
        <taxon>Pseudomonadota</taxon>
        <taxon>Alphaproteobacteria</taxon>
        <taxon>Hyphomicrobiales</taxon>
        <taxon>Chelatococcaceae</taxon>
        <taxon>Pseudochelatococcus</taxon>
    </lineage>
</organism>
<keyword evidence="9" id="KW-0479">Metal-binding</keyword>
<dbReference type="CDD" id="cd24157">
    <property type="entry name" value="NUDIX_GDPMK"/>
    <property type="match status" value="1"/>
</dbReference>
<feature type="short sequence motif" description="Nudix box" evidence="10">
    <location>
        <begin position="79"/>
        <end position="100"/>
    </location>
</feature>
<dbReference type="Pfam" id="PF00293">
    <property type="entry name" value="NUDIX"/>
    <property type="match status" value="1"/>
</dbReference>
<dbReference type="RefSeq" id="WP_183752973.1">
    <property type="nucleotide sequence ID" value="NZ_JACICC010000005.1"/>
</dbReference>
<comment type="cofactor">
    <cofactor evidence="2 9">
        <name>Mg(2+)</name>
        <dbReference type="ChEBI" id="CHEBI:18420"/>
    </cofactor>
</comment>
<keyword evidence="9" id="KW-0460">Magnesium</keyword>
<dbReference type="InterPro" id="IPR000086">
    <property type="entry name" value="NUDIX_hydrolase_dom"/>
</dbReference>
<evidence type="ECO:0000256" key="1">
    <source>
        <dbReference type="ARBA" id="ARBA00000847"/>
    </source>
</evidence>
<dbReference type="GO" id="GO:0046872">
    <property type="term" value="F:metal ion binding"/>
    <property type="evidence" value="ECO:0007669"/>
    <property type="project" value="UniProtKB-KW"/>
</dbReference>
<dbReference type="PANTHER" id="PTHR11839:SF18">
    <property type="entry name" value="NUDIX HYDROLASE DOMAIN-CONTAINING PROTEIN"/>
    <property type="match status" value="1"/>
</dbReference>
<evidence type="ECO:0000259" key="11">
    <source>
        <dbReference type="PROSITE" id="PS51462"/>
    </source>
</evidence>
<feature type="domain" description="Nudix hydrolase" evidence="11">
    <location>
        <begin position="37"/>
        <end position="175"/>
    </location>
</feature>
<evidence type="ECO:0000256" key="2">
    <source>
        <dbReference type="ARBA" id="ARBA00001946"/>
    </source>
</evidence>
<dbReference type="GO" id="GO:0005829">
    <property type="term" value="C:cytosol"/>
    <property type="evidence" value="ECO:0007669"/>
    <property type="project" value="TreeGrafter"/>
</dbReference>
<evidence type="ECO:0000313" key="12">
    <source>
        <dbReference type="EMBL" id="MBB3810164.1"/>
    </source>
</evidence>
<dbReference type="GO" id="GO:0019693">
    <property type="term" value="P:ribose phosphate metabolic process"/>
    <property type="evidence" value="ECO:0007669"/>
    <property type="project" value="TreeGrafter"/>
</dbReference>
<dbReference type="InterPro" id="IPR015797">
    <property type="entry name" value="NUDIX_hydrolase-like_dom_sf"/>
</dbReference>
<comment type="catalytic activity">
    <reaction evidence="1">
        <text>GDP-alpha-D-mannose + H2O = alpha-D-mannose 1-phosphate + GMP + 2 H(+)</text>
        <dbReference type="Rhea" id="RHEA:27978"/>
        <dbReference type="ChEBI" id="CHEBI:15377"/>
        <dbReference type="ChEBI" id="CHEBI:15378"/>
        <dbReference type="ChEBI" id="CHEBI:57527"/>
        <dbReference type="ChEBI" id="CHEBI:58115"/>
        <dbReference type="ChEBI" id="CHEBI:58409"/>
    </reaction>
</comment>
<keyword evidence="13" id="KW-1185">Reference proteome</keyword>
<dbReference type="Proteomes" id="UP000537592">
    <property type="component" value="Unassembled WGS sequence"/>
</dbReference>
<proteinExistence type="inferred from homology"/>
<gene>
    <name evidence="12" type="ORF">FHS81_002260</name>
</gene>
<feature type="binding site" evidence="9">
    <location>
        <position position="146"/>
    </location>
    <ligand>
        <name>Mg(2+)</name>
        <dbReference type="ChEBI" id="CHEBI:18420"/>
        <label>1</label>
    </ligand>
</feature>
<keyword evidence="6" id="KW-0378">Hydrolase</keyword>
<dbReference type="NCBIfam" id="TIGR00052">
    <property type="entry name" value="nudix-type nucleoside diphosphatase, YffH/AdpP family"/>
    <property type="match status" value="1"/>
</dbReference>
<dbReference type="AlphaFoldDB" id="A0A7W5Z551"/>
<evidence type="ECO:0000256" key="5">
    <source>
        <dbReference type="ARBA" id="ARBA00016377"/>
    </source>
</evidence>
<evidence type="ECO:0000256" key="10">
    <source>
        <dbReference type="PIRSR" id="PIRSR604385-3"/>
    </source>
</evidence>
<protein>
    <recommendedName>
        <fullName evidence="5">GDP-mannose pyrophosphatase</fullName>
    </recommendedName>
    <alternativeName>
        <fullName evidence="7">GDP-mannose hydrolase</fullName>
    </alternativeName>
    <alternativeName>
        <fullName evidence="8">GDPMK</fullName>
    </alternativeName>
</protein>
<feature type="binding site" evidence="9">
    <location>
        <position position="97"/>
    </location>
    <ligand>
        <name>Mg(2+)</name>
        <dbReference type="ChEBI" id="CHEBI:18420"/>
        <label>1</label>
    </ligand>
</feature>
<dbReference type="Gene3D" id="3.90.79.10">
    <property type="entry name" value="Nucleoside Triphosphate Pyrophosphohydrolase"/>
    <property type="match status" value="1"/>
</dbReference>
<comment type="subunit">
    <text evidence="4">Homodimer.</text>
</comment>
<dbReference type="InterPro" id="IPR004385">
    <property type="entry name" value="NDP_pyrophosphatase"/>
</dbReference>
<evidence type="ECO:0000256" key="6">
    <source>
        <dbReference type="ARBA" id="ARBA00022801"/>
    </source>
</evidence>
<evidence type="ECO:0000256" key="8">
    <source>
        <dbReference type="ARBA" id="ARBA00032272"/>
    </source>
</evidence>
<dbReference type="PANTHER" id="PTHR11839">
    <property type="entry name" value="UDP/ADP-SUGAR PYROPHOSPHATASE"/>
    <property type="match status" value="1"/>
</dbReference>
<dbReference type="EMBL" id="JACICC010000005">
    <property type="protein sequence ID" value="MBB3810164.1"/>
    <property type="molecule type" value="Genomic_DNA"/>
</dbReference>
<comment type="caution">
    <text evidence="12">The sequence shown here is derived from an EMBL/GenBank/DDBJ whole genome shotgun (WGS) entry which is preliminary data.</text>
</comment>
<comment type="similarity">
    <text evidence="3">Belongs to the Nudix hydrolase family. NudK subfamily.</text>
</comment>
<name>A0A7W5Z551_9HYPH</name>
<dbReference type="PROSITE" id="PS51462">
    <property type="entry name" value="NUDIX"/>
    <property type="match status" value="1"/>
</dbReference>
<dbReference type="GO" id="GO:0016818">
    <property type="term" value="F:hydrolase activity, acting on acid anhydrides, in phosphorus-containing anhydrides"/>
    <property type="evidence" value="ECO:0007669"/>
    <property type="project" value="InterPro"/>
</dbReference>
<feature type="binding site" evidence="9">
    <location>
        <position position="78"/>
    </location>
    <ligand>
        <name>Mg(2+)</name>
        <dbReference type="ChEBI" id="CHEBI:18420"/>
        <label>1</label>
    </ligand>
</feature>
<feature type="binding site" evidence="9">
    <location>
        <position position="93"/>
    </location>
    <ligand>
        <name>Mg(2+)</name>
        <dbReference type="ChEBI" id="CHEBI:18420"/>
        <label>1</label>
    </ligand>
</feature>
<evidence type="ECO:0000256" key="3">
    <source>
        <dbReference type="ARBA" id="ARBA00007275"/>
    </source>
</evidence>
<reference evidence="12 13" key="1">
    <citation type="submission" date="2020-08" db="EMBL/GenBank/DDBJ databases">
        <title>Genomic Encyclopedia of Type Strains, Phase IV (KMG-IV): sequencing the most valuable type-strain genomes for metagenomic binning, comparative biology and taxonomic classification.</title>
        <authorList>
            <person name="Goeker M."/>
        </authorList>
    </citation>
    <scope>NUCLEOTIDE SEQUENCE [LARGE SCALE GENOMIC DNA]</scope>
    <source>
        <strain evidence="12 13">DSM 28760</strain>
    </source>
</reference>
<accession>A0A7W5Z551</accession>
<evidence type="ECO:0000313" key="13">
    <source>
        <dbReference type="Proteomes" id="UP000537592"/>
    </source>
</evidence>
<evidence type="ECO:0000256" key="9">
    <source>
        <dbReference type="PIRSR" id="PIRSR604385-2"/>
    </source>
</evidence>